<dbReference type="GeneID" id="95427800"/>
<reference evidence="1 2" key="1">
    <citation type="submission" date="2018-06" db="EMBL/GenBank/DDBJ databases">
        <authorList>
            <consortium name="Pathogen Informatics"/>
            <person name="Doyle S."/>
        </authorList>
    </citation>
    <scope>NUCLEOTIDE SEQUENCE [LARGE SCALE GENOMIC DNA]</scope>
    <source>
        <strain evidence="1 2">NCTC11388</strain>
    </source>
</reference>
<dbReference type="PROSITE" id="PS51257">
    <property type="entry name" value="PROKAR_LIPOPROTEIN"/>
    <property type="match status" value="1"/>
</dbReference>
<proteinExistence type="predicted"/>
<accession>A0A380CH90</accession>
<evidence type="ECO:0008006" key="3">
    <source>
        <dbReference type="Google" id="ProtNLM"/>
    </source>
</evidence>
<dbReference type="Proteomes" id="UP000254893">
    <property type="component" value="Unassembled WGS sequence"/>
</dbReference>
<dbReference type="RefSeq" id="WP_002993214.1">
    <property type="nucleotide sequence ID" value="NZ_CP068082.1"/>
</dbReference>
<name>A0A380CH90_SPHSI</name>
<organism evidence="1 2">
    <name type="scientific">Sphingobacterium spiritivorum</name>
    <name type="common">Flavobacterium spiritivorum</name>
    <dbReference type="NCBI Taxonomy" id="258"/>
    <lineage>
        <taxon>Bacteria</taxon>
        <taxon>Pseudomonadati</taxon>
        <taxon>Bacteroidota</taxon>
        <taxon>Sphingobacteriia</taxon>
        <taxon>Sphingobacteriales</taxon>
        <taxon>Sphingobacteriaceae</taxon>
        <taxon>Sphingobacterium</taxon>
    </lineage>
</organism>
<evidence type="ECO:0000313" key="1">
    <source>
        <dbReference type="EMBL" id="SUJ20492.1"/>
    </source>
</evidence>
<evidence type="ECO:0000313" key="2">
    <source>
        <dbReference type="Proteomes" id="UP000254893"/>
    </source>
</evidence>
<dbReference type="EMBL" id="UGYW01000002">
    <property type="protein sequence ID" value="SUJ20492.1"/>
    <property type="molecule type" value="Genomic_DNA"/>
</dbReference>
<dbReference type="AlphaFoldDB" id="A0A380CH90"/>
<protein>
    <recommendedName>
        <fullName evidence="3">MlpB protein</fullName>
    </recommendedName>
</protein>
<sequence length="141" mass="15940">MRCLLIGIVTSIVVIFSSCNNNPTLKVQDNTYTSKSSNTNTRDHNAFEMGDVVPSEEVCMVNNEYMGKKQFEVNFEGKIYYGCCQMCKERIPKDPSTRVAIDPFSKKQIDKATAIIAITGNNGEVSYFENNTTYTNYINQF</sequence>
<gene>
    <name evidence="1" type="ORF">NCTC11388_03018</name>
</gene>